<comment type="caution">
    <text evidence="11">The sequence shown here is derived from an EMBL/GenBank/DDBJ whole genome shotgun (WGS) entry which is preliminary data.</text>
</comment>
<feature type="domain" description="Protein kinase" evidence="10">
    <location>
        <begin position="364"/>
        <end position="639"/>
    </location>
</feature>
<dbReference type="PROSITE" id="PS50011">
    <property type="entry name" value="PROTEIN_KINASE_DOM"/>
    <property type="match status" value="1"/>
</dbReference>
<keyword evidence="4" id="KW-0677">Repeat</keyword>
<comment type="subcellular location">
    <subcellularLocation>
        <location evidence="1">Membrane</location>
    </subcellularLocation>
</comment>
<dbReference type="Gene3D" id="3.30.200.20">
    <property type="entry name" value="Phosphorylase Kinase, domain 1"/>
    <property type="match status" value="1"/>
</dbReference>
<dbReference type="InterPro" id="IPR046959">
    <property type="entry name" value="PRK1-6/SRF4-like"/>
</dbReference>
<dbReference type="GO" id="GO:0005524">
    <property type="term" value="F:ATP binding"/>
    <property type="evidence" value="ECO:0007669"/>
    <property type="project" value="InterPro"/>
</dbReference>
<evidence type="ECO:0000256" key="1">
    <source>
        <dbReference type="ARBA" id="ARBA00004370"/>
    </source>
</evidence>
<evidence type="ECO:0000256" key="2">
    <source>
        <dbReference type="ARBA" id="ARBA00022614"/>
    </source>
</evidence>
<dbReference type="InterPro" id="IPR011009">
    <property type="entry name" value="Kinase-like_dom_sf"/>
</dbReference>
<keyword evidence="3 8" id="KW-0812">Transmembrane</keyword>
<name>A0AAV3RRZ8_LITER</name>
<feature type="signal peptide" evidence="9">
    <location>
        <begin position="1"/>
        <end position="34"/>
    </location>
</feature>
<dbReference type="PANTHER" id="PTHR48007">
    <property type="entry name" value="LEUCINE-RICH REPEAT RECEPTOR-LIKE PROTEIN KINASE PXC1"/>
    <property type="match status" value="1"/>
</dbReference>
<dbReference type="SUPFAM" id="SSF52058">
    <property type="entry name" value="L domain-like"/>
    <property type="match status" value="1"/>
</dbReference>
<feature type="chain" id="PRO_5043988359" evidence="9">
    <location>
        <begin position="35"/>
        <end position="639"/>
    </location>
</feature>
<keyword evidence="5 8" id="KW-1133">Transmembrane helix</keyword>
<protein>
    <submittedName>
        <fullName evidence="11">Transmembrane signal receptor</fullName>
    </submittedName>
</protein>
<organism evidence="11 12">
    <name type="scientific">Lithospermum erythrorhizon</name>
    <name type="common">Purple gromwell</name>
    <name type="synonym">Lithospermum officinale var. erythrorhizon</name>
    <dbReference type="NCBI Taxonomy" id="34254"/>
    <lineage>
        <taxon>Eukaryota</taxon>
        <taxon>Viridiplantae</taxon>
        <taxon>Streptophyta</taxon>
        <taxon>Embryophyta</taxon>
        <taxon>Tracheophyta</taxon>
        <taxon>Spermatophyta</taxon>
        <taxon>Magnoliopsida</taxon>
        <taxon>eudicotyledons</taxon>
        <taxon>Gunneridae</taxon>
        <taxon>Pentapetalae</taxon>
        <taxon>asterids</taxon>
        <taxon>lamiids</taxon>
        <taxon>Boraginales</taxon>
        <taxon>Boraginaceae</taxon>
        <taxon>Boraginoideae</taxon>
        <taxon>Lithospermeae</taxon>
        <taxon>Lithospermum</taxon>
    </lineage>
</organism>
<keyword evidence="2" id="KW-0433">Leucine-rich repeat</keyword>
<dbReference type="Gene3D" id="1.10.510.10">
    <property type="entry name" value="Transferase(Phosphotransferase) domain 1"/>
    <property type="match status" value="1"/>
</dbReference>
<evidence type="ECO:0000256" key="3">
    <source>
        <dbReference type="ARBA" id="ARBA00022692"/>
    </source>
</evidence>
<dbReference type="InterPro" id="IPR000719">
    <property type="entry name" value="Prot_kinase_dom"/>
</dbReference>
<dbReference type="Pfam" id="PF08263">
    <property type="entry name" value="LRRNT_2"/>
    <property type="match status" value="1"/>
</dbReference>
<dbReference type="Proteomes" id="UP001454036">
    <property type="component" value="Unassembled WGS sequence"/>
</dbReference>
<dbReference type="InterPro" id="IPR013210">
    <property type="entry name" value="LRR_N_plant-typ"/>
</dbReference>
<dbReference type="InterPro" id="IPR001611">
    <property type="entry name" value="Leu-rich_rpt"/>
</dbReference>
<dbReference type="Gene3D" id="3.80.10.10">
    <property type="entry name" value="Ribonuclease Inhibitor"/>
    <property type="match status" value="1"/>
</dbReference>
<reference evidence="11 12" key="1">
    <citation type="submission" date="2024-01" db="EMBL/GenBank/DDBJ databases">
        <title>The complete chloroplast genome sequence of Lithospermum erythrorhizon: insights into the phylogenetic relationship among Boraginaceae species and the maternal lineages of purple gromwells.</title>
        <authorList>
            <person name="Okada T."/>
            <person name="Watanabe K."/>
        </authorList>
    </citation>
    <scope>NUCLEOTIDE SEQUENCE [LARGE SCALE GENOMIC DNA]</scope>
</reference>
<proteinExistence type="predicted"/>
<dbReference type="GO" id="GO:0016020">
    <property type="term" value="C:membrane"/>
    <property type="evidence" value="ECO:0007669"/>
    <property type="project" value="UniProtKB-SubCell"/>
</dbReference>
<dbReference type="PANTHER" id="PTHR48007:SF29">
    <property type="entry name" value="POLLEN RECEPTOR-LIKE KINASE 3"/>
    <property type="match status" value="1"/>
</dbReference>
<keyword evidence="6 8" id="KW-0472">Membrane</keyword>
<evidence type="ECO:0000256" key="4">
    <source>
        <dbReference type="ARBA" id="ARBA00022737"/>
    </source>
</evidence>
<dbReference type="SUPFAM" id="SSF56112">
    <property type="entry name" value="Protein kinase-like (PK-like)"/>
    <property type="match status" value="1"/>
</dbReference>
<dbReference type="InterPro" id="IPR032675">
    <property type="entry name" value="LRR_dom_sf"/>
</dbReference>
<dbReference type="AlphaFoldDB" id="A0AAV3RRZ8"/>
<keyword evidence="9" id="KW-0732">Signal</keyword>
<keyword evidence="11" id="KW-0675">Receptor</keyword>
<accession>A0AAV3RRZ8</accession>
<evidence type="ECO:0000259" key="10">
    <source>
        <dbReference type="PROSITE" id="PS50011"/>
    </source>
</evidence>
<feature type="compositionally biased region" description="Low complexity" evidence="7">
    <location>
        <begin position="307"/>
        <end position="323"/>
    </location>
</feature>
<dbReference type="Pfam" id="PF00560">
    <property type="entry name" value="LRR_1"/>
    <property type="match status" value="1"/>
</dbReference>
<dbReference type="Pfam" id="PF07714">
    <property type="entry name" value="PK_Tyr_Ser-Thr"/>
    <property type="match status" value="1"/>
</dbReference>
<evidence type="ECO:0000256" key="5">
    <source>
        <dbReference type="ARBA" id="ARBA00022989"/>
    </source>
</evidence>
<feature type="transmembrane region" description="Helical" evidence="8">
    <location>
        <begin position="265"/>
        <end position="283"/>
    </location>
</feature>
<evidence type="ECO:0000256" key="6">
    <source>
        <dbReference type="ARBA" id="ARBA00023136"/>
    </source>
</evidence>
<feature type="region of interest" description="Disordered" evidence="7">
    <location>
        <begin position="290"/>
        <end position="344"/>
    </location>
</feature>
<dbReference type="GO" id="GO:0004672">
    <property type="term" value="F:protein kinase activity"/>
    <property type="evidence" value="ECO:0007669"/>
    <property type="project" value="InterPro"/>
</dbReference>
<keyword evidence="12" id="KW-1185">Reference proteome</keyword>
<evidence type="ECO:0000256" key="7">
    <source>
        <dbReference type="SAM" id="MobiDB-lite"/>
    </source>
</evidence>
<evidence type="ECO:0000313" key="11">
    <source>
        <dbReference type="EMBL" id="GAA0183154.1"/>
    </source>
</evidence>
<dbReference type="InterPro" id="IPR001245">
    <property type="entry name" value="Ser-Thr/Tyr_kinase_cat_dom"/>
</dbReference>
<evidence type="ECO:0000256" key="8">
    <source>
        <dbReference type="SAM" id="Phobius"/>
    </source>
</evidence>
<evidence type="ECO:0000313" key="12">
    <source>
        <dbReference type="Proteomes" id="UP001454036"/>
    </source>
</evidence>
<sequence length="639" mass="70459">MSTSSSSSSSSPSTLSLYLFIAIMFLSFSNIVTSQNQTDIGEMLLELKVDFENTGALDSSWIKGTNPCDQKKKWVGVTCRNDMVRVLRLSGYNLSGEFNVDAISDLKSIRTINIAKNHFSGPIPEFYLIDGLRDLVANGNKFDGEITSTFFATNQRSRLRTIDLSSNNFSGKIPESLASSAPNLKELLLDHNGFSGPVPLFPQQTLKKFNVSFNKLEGEIPKDMVVKFGAEAFAENPGLCSPHIGKECQIKKDANSSSGGSSSSIKWIILGVIIAILVITLLLRQKTKQNDLPPLEPGNIEHGGMHMHGMSRSRNSSRNMRGGPLISNSAESNPRKGSHSSREGGELIIVNDERGTFGLPDLMKAAAEVLGNGTLGSAYKAVMVNGVSVVVKRLRDMNKMHRDEFYMEMRHLGGLRHKNILPPLAYLYKKEEKLIVSEYVPRGSLLYLLHGNRGIAHSDLTWPIRLKIIKGAAQGMTFLHSEFPTYELPHGNLKSSNILLSADFEPLLSDYAFHPMFDSTQAGTLFAYSAPEAIMNQQVSPKSDVFCLGIVILEVLTGKFPIQYLKNQKGGTDVVLWARSAVSEKRETEFFDPEISSAKESSIEEMVKLLQIGVDCTNNEHDTRIDMKEAISRIGDVQA</sequence>
<evidence type="ECO:0000256" key="9">
    <source>
        <dbReference type="SAM" id="SignalP"/>
    </source>
</evidence>
<gene>
    <name evidence="11" type="ORF">LIER_30621</name>
</gene>
<dbReference type="EMBL" id="BAABME010011045">
    <property type="protein sequence ID" value="GAA0183154.1"/>
    <property type="molecule type" value="Genomic_DNA"/>
</dbReference>